<gene>
    <name evidence="2" type="ORF">AMORRO_LOCUS11338</name>
</gene>
<sequence length="67" mass="7765">KMKRARMKPEAIMYKKKSLTIDKMLASKKKQYQEAVIAVIIIMIVPFILKKLTKLDGIEPTIKPYLS</sequence>
<dbReference type="Proteomes" id="UP000789342">
    <property type="component" value="Unassembled WGS sequence"/>
</dbReference>
<keyword evidence="1" id="KW-1133">Transmembrane helix</keyword>
<dbReference type="EMBL" id="CAJVPV010014181">
    <property type="protein sequence ID" value="CAG8683026.1"/>
    <property type="molecule type" value="Genomic_DNA"/>
</dbReference>
<feature type="non-terminal residue" evidence="2">
    <location>
        <position position="1"/>
    </location>
</feature>
<feature type="transmembrane region" description="Helical" evidence="1">
    <location>
        <begin position="32"/>
        <end position="49"/>
    </location>
</feature>
<evidence type="ECO:0000256" key="1">
    <source>
        <dbReference type="SAM" id="Phobius"/>
    </source>
</evidence>
<keyword evidence="1" id="KW-0472">Membrane</keyword>
<keyword evidence="1" id="KW-0812">Transmembrane</keyword>
<protein>
    <submittedName>
        <fullName evidence="2">9772_t:CDS:1</fullName>
    </submittedName>
</protein>
<comment type="caution">
    <text evidence="2">The sequence shown here is derived from an EMBL/GenBank/DDBJ whole genome shotgun (WGS) entry which is preliminary data.</text>
</comment>
<evidence type="ECO:0000313" key="2">
    <source>
        <dbReference type="EMBL" id="CAG8683026.1"/>
    </source>
</evidence>
<organism evidence="2 3">
    <name type="scientific">Acaulospora morrowiae</name>
    <dbReference type="NCBI Taxonomy" id="94023"/>
    <lineage>
        <taxon>Eukaryota</taxon>
        <taxon>Fungi</taxon>
        <taxon>Fungi incertae sedis</taxon>
        <taxon>Mucoromycota</taxon>
        <taxon>Glomeromycotina</taxon>
        <taxon>Glomeromycetes</taxon>
        <taxon>Diversisporales</taxon>
        <taxon>Acaulosporaceae</taxon>
        <taxon>Acaulospora</taxon>
    </lineage>
</organism>
<evidence type="ECO:0000313" key="3">
    <source>
        <dbReference type="Proteomes" id="UP000789342"/>
    </source>
</evidence>
<dbReference type="AlphaFoldDB" id="A0A9N9EP30"/>
<reference evidence="2" key="1">
    <citation type="submission" date="2021-06" db="EMBL/GenBank/DDBJ databases">
        <authorList>
            <person name="Kallberg Y."/>
            <person name="Tangrot J."/>
            <person name="Rosling A."/>
        </authorList>
    </citation>
    <scope>NUCLEOTIDE SEQUENCE</scope>
    <source>
        <strain evidence="2">CL551</strain>
    </source>
</reference>
<name>A0A9N9EP30_9GLOM</name>
<accession>A0A9N9EP30</accession>
<keyword evidence="3" id="KW-1185">Reference proteome</keyword>
<proteinExistence type="predicted"/>